<name>A0ABR4Z9J2_9NOCA</name>
<accession>A0ABR4Z9J2</accession>
<evidence type="ECO:0000256" key="1">
    <source>
        <dbReference type="SAM" id="MobiDB-lite"/>
    </source>
</evidence>
<evidence type="ECO:0000313" key="3">
    <source>
        <dbReference type="Proteomes" id="UP000031364"/>
    </source>
</evidence>
<sequence>MPQRYQSSINTGNGPFRRGRDRLNGILAHLARSLAAKGAAWGGDGYGSTFADGPQGYLAAQRNLFAGIGSTAETIDSYAAGQYRAAELLAVWIEATTAALGELVHGPESLTQLADILEQVADSADALGTATTPQPTPNHAPRPHPAAPRPDAQATSALADSTSKIPYTPRYFAVSPIPEFTTATPPDDSIWNVPKGYPEPTPTSEPMPPTPGSTPTPMPRPHPQPEQTPPTPAPNPGSCRGQS</sequence>
<feature type="compositionally biased region" description="Pro residues" evidence="1">
    <location>
        <begin position="134"/>
        <end position="148"/>
    </location>
</feature>
<proteinExistence type="predicted"/>
<evidence type="ECO:0008006" key="4">
    <source>
        <dbReference type="Google" id="ProtNLM"/>
    </source>
</evidence>
<protein>
    <recommendedName>
        <fullName evidence="4">PPE family domain-containing protein</fullName>
    </recommendedName>
</protein>
<feature type="region of interest" description="Disordered" evidence="1">
    <location>
        <begin position="127"/>
        <end position="159"/>
    </location>
</feature>
<evidence type="ECO:0000313" key="2">
    <source>
        <dbReference type="EMBL" id="KIA61990.1"/>
    </source>
</evidence>
<organism evidence="2 3">
    <name type="scientific">Nocardia vulneris</name>
    <dbReference type="NCBI Taxonomy" id="1141657"/>
    <lineage>
        <taxon>Bacteria</taxon>
        <taxon>Bacillati</taxon>
        <taxon>Actinomycetota</taxon>
        <taxon>Actinomycetes</taxon>
        <taxon>Mycobacteriales</taxon>
        <taxon>Nocardiaceae</taxon>
        <taxon>Nocardia</taxon>
    </lineage>
</organism>
<reference evidence="2 3" key="1">
    <citation type="journal article" date="2014" name="Int. J. Syst. Evol. Microbiol.">
        <title>Nocardia vulneris sp. nov., isolated from wounds of human patients in North America.</title>
        <authorList>
            <person name="Lasker B.A."/>
            <person name="Bell M."/>
            <person name="Klenk H.P."/>
            <person name="Sproer C."/>
            <person name="Schumann C."/>
            <person name="Schumann P."/>
            <person name="Brown J.M."/>
        </authorList>
    </citation>
    <scope>NUCLEOTIDE SEQUENCE [LARGE SCALE GENOMIC DNA]</scope>
    <source>
        <strain evidence="2 3">W9851</strain>
    </source>
</reference>
<feature type="region of interest" description="Disordered" evidence="1">
    <location>
        <begin position="179"/>
        <end position="243"/>
    </location>
</feature>
<feature type="compositionally biased region" description="Pro residues" evidence="1">
    <location>
        <begin position="197"/>
        <end position="235"/>
    </location>
</feature>
<dbReference type="EMBL" id="JNFP01000037">
    <property type="protein sequence ID" value="KIA61990.1"/>
    <property type="molecule type" value="Genomic_DNA"/>
</dbReference>
<dbReference type="Proteomes" id="UP000031364">
    <property type="component" value="Unassembled WGS sequence"/>
</dbReference>
<gene>
    <name evidence="2" type="ORF">FG87_27465</name>
</gene>
<keyword evidence="3" id="KW-1185">Reference proteome</keyword>
<comment type="caution">
    <text evidence="2">The sequence shown here is derived from an EMBL/GenBank/DDBJ whole genome shotgun (WGS) entry which is preliminary data.</text>
</comment>